<proteinExistence type="predicted"/>
<gene>
    <name evidence="1" type="ORF">LCGC14_1465660</name>
</gene>
<sequence>MPHSLEKCSENMCALSKEYENRYARWFELFKTVHLNPKERHHPLFPSMRPPQIDGIFSVMRSGRLRGFVLTRLWDTDDQDFLLSQAAILLLQAMEIDLPLDPRSQLHLTEGSHLKSDAQALVESAFCLNSEFCQPLTPHGKKLS</sequence>
<reference evidence="1" key="1">
    <citation type="journal article" date="2015" name="Nature">
        <title>Complex archaea that bridge the gap between prokaryotes and eukaryotes.</title>
        <authorList>
            <person name="Spang A."/>
            <person name="Saw J.H."/>
            <person name="Jorgensen S.L."/>
            <person name="Zaremba-Niedzwiedzka K."/>
            <person name="Martijn J."/>
            <person name="Lind A.E."/>
            <person name="van Eijk R."/>
            <person name="Schleper C."/>
            <person name="Guy L."/>
            <person name="Ettema T.J."/>
        </authorList>
    </citation>
    <scope>NUCLEOTIDE SEQUENCE</scope>
</reference>
<organism evidence="1">
    <name type="scientific">marine sediment metagenome</name>
    <dbReference type="NCBI Taxonomy" id="412755"/>
    <lineage>
        <taxon>unclassified sequences</taxon>
        <taxon>metagenomes</taxon>
        <taxon>ecological metagenomes</taxon>
    </lineage>
</organism>
<dbReference type="EMBL" id="LAZR01010253">
    <property type="protein sequence ID" value="KKM67988.1"/>
    <property type="molecule type" value="Genomic_DNA"/>
</dbReference>
<accession>A0A0F9JEF8</accession>
<name>A0A0F9JEF8_9ZZZZ</name>
<protein>
    <submittedName>
        <fullName evidence="1">Uncharacterized protein</fullName>
    </submittedName>
</protein>
<dbReference type="AlphaFoldDB" id="A0A0F9JEF8"/>
<comment type="caution">
    <text evidence="1">The sequence shown here is derived from an EMBL/GenBank/DDBJ whole genome shotgun (WGS) entry which is preliminary data.</text>
</comment>
<evidence type="ECO:0000313" key="1">
    <source>
        <dbReference type="EMBL" id="KKM67988.1"/>
    </source>
</evidence>